<keyword evidence="2" id="KW-1003">Cell membrane</keyword>
<keyword evidence="5 7" id="KW-0472">Membrane</keyword>
<gene>
    <name evidence="10" type="ORF">F4556_004592</name>
</gene>
<proteinExistence type="predicted"/>
<dbReference type="Proteomes" id="UP000573327">
    <property type="component" value="Unassembled WGS sequence"/>
</dbReference>
<keyword evidence="11" id="KW-1185">Reference proteome</keyword>
<feature type="compositionally biased region" description="Low complexity" evidence="6">
    <location>
        <begin position="77"/>
        <end position="105"/>
    </location>
</feature>
<dbReference type="Pfam" id="PF06271">
    <property type="entry name" value="RDD"/>
    <property type="match status" value="1"/>
</dbReference>
<evidence type="ECO:0000256" key="5">
    <source>
        <dbReference type="ARBA" id="ARBA00023136"/>
    </source>
</evidence>
<evidence type="ECO:0000256" key="7">
    <source>
        <dbReference type="SAM" id="Phobius"/>
    </source>
</evidence>
<organism evidence="10 11">
    <name type="scientific">Kitasatospora gansuensis</name>
    <dbReference type="NCBI Taxonomy" id="258050"/>
    <lineage>
        <taxon>Bacteria</taxon>
        <taxon>Bacillati</taxon>
        <taxon>Actinomycetota</taxon>
        <taxon>Actinomycetes</taxon>
        <taxon>Kitasatosporales</taxon>
        <taxon>Streptomycetaceae</taxon>
        <taxon>Kitasatospora</taxon>
    </lineage>
</organism>
<evidence type="ECO:0000256" key="4">
    <source>
        <dbReference type="ARBA" id="ARBA00022989"/>
    </source>
</evidence>
<evidence type="ECO:0000256" key="1">
    <source>
        <dbReference type="ARBA" id="ARBA00004651"/>
    </source>
</evidence>
<feature type="region of interest" description="Disordered" evidence="6">
    <location>
        <begin position="1"/>
        <end position="21"/>
    </location>
</feature>
<dbReference type="InterPro" id="IPR010432">
    <property type="entry name" value="RDD"/>
</dbReference>
<evidence type="ECO:0000256" key="3">
    <source>
        <dbReference type="ARBA" id="ARBA00022692"/>
    </source>
</evidence>
<evidence type="ECO:0000256" key="2">
    <source>
        <dbReference type="ARBA" id="ARBA00022475"/>
    </source>
</evidence>
<comment type="caution">
    <text evidence="10">The sequence shown here is derived from an EMBL/GenBank/DDBJ whole genome shotgun (WGS) entry which is preliminary data.</text>
</comment>
<feature type="transmembrane region" description="Helical" evidence="7">
    <location>
        <begin position="317"/>
        <end position="342"/>
    </location>
</feature>
<evidence type="ECO:0000313" key="11">
    <source>
        <dbReference type="Proteomes" id="UP000573327"/>
    </source>
</evidence>
<dbReference type="PANTHER" id="PTHR36115">
    <property type="entry name" value="PROLINE-RICH ANTIGEN HOMOLOG-RELATED"/>
    <property type="match status" value="1"/>
</dbReference>
<comment type="subcellular location">
    <subcellularLocation>
        <location evidence="1">Cell membrane</location>
        <topology evidence="1">Multi-pass membrane protein</topology>
    </subcellularLocation>
</comment>
<sequence length="420" mass="43284">MTERPLAGDLDTALDPAPGYYPDPSVPGFVRYWGGSAWVPGTSRPAPPAGESLAPPRGATHRAAATFAPAAPPPRPVVGSPGRVEPSLSALAAPPAPLAPSARSVPAAEETGPVFFDQTSGGASFVLAPYVERELQQTVQEPPVATAWQAMPTPQPEVVSWGAPAATFAEPTFRSEPAPAPEPTPVTPLPAPQSAPPVAVAVQPPAVAKPAAAKPAVVRPAVVKPVAVKPTAPAQAPAGATTRPPVPRRAGSRKPPTPLPAGLGRRAVARLVDTVALAVVAVAAGVPMIGSVITHIEDKVRLAEAASAGRAGQQVRVWLVDGLVLGRVAALLGVLVLAALLYEVLPVSRTGQTFGKRLAGIRVADMTRAALAPTFGRSMVRWLVRQVAVLSVVGLFAPLWDRSARRGWPDRAARTRVVRA</sequence>
<feature type="transmembrane region" description="Helical" evidence="7">
    <location>
        <begin position="275"/>
        <end position="296"/>
    </location>
</feature>
<dbReference type="EMBL" id="JACHJR010000001">
    <property type="protein sequence ID" value="MBB4949057.1"/>
    <property type="molecule type" value="Genomic_DNA"/>
</dbReference>
<evidence type="ECO:0000259" key="9">
    <source>
        <dbReference type="Pfam" id="PF10708"/>
    </source>
</evidence>
<dbReference type="InterPro" id="IPR018929">
    <property type="entry name" value="DUF2510"/>
</dbReference>
<feature type="domain" description="RDD" evidence="8">
    <location>
        <begin position="261"/>
        <end position="413"/>
    </location>
</feature>
<feature type="region of interest" description="Disordered" evidence="6">
    <location>
        <begin position="68"/>
        <end position="105"/>
    </location>
</feature>
<feature type="transmembrane region" description="Helical" evidence="7">
    <location>
        <begin position="382"/>
        <end position="400"/>
    </location>
</feature>
<evidence type="ECO:0000313" key="10">
    <source>
        <dbReference type="EMBL" id="MBB4949057.1"/>
    </source>
</evidence>
<feature type="compositionally biased region" description="Pro residues" evidence="6">
    <location>
        <begin position="178"/>
        <end position="195"/>
    </location>
</feature>
<evidence type="ECO:0000256" key="6">
    <source>
        <dbReference type="SAM" id="MobiDB-lite"/>
    </source>
</evidence>
<feature type="domain" description="DUF2510" evidence="9">
    <location>
        <begin position="18"/>
        <end position="49"/>
    </location>
</feature>
<protein>
    <submittedName>
        <fullName evidence="10">Putative RDD family membrane protein YckC</fullName>
    </submittedName>
</protein>
<dbReference type="GO" id="GO:0005886">
    <property type="term" value="C:plasma membrane"/>
    <property type="evidence" value="ECO:0007669"/>
    <property type="project" value="UniProtKB-SubCell"/>
</dbReference>
<keyword evidence="3 7" id="KW-0812">Transmembrane</keyword>
<keyword evidence="4 7" id="KW-1133">Transmembrane helix</keyword>
<evidence type="ECO:0000259" key="8">
    <source>
        <dbReference type="Pfam" id="PF06271"/>
    </source>
</evidence>
<dbReference type="PANTHER" id="PTHR36115:SF4">
    <property type="entry name" value="MEMBRANE PROTEIN"/>
    <property type="match status" value="1"/>
</dbReference>
<feature type="region of interest" description="Disordered" evidence="6">
    <location>
        <begin position="230"/>
        <end position="262"/>
    </location>
</feature>
<dbReference type="Pfam" id="PF10708">
    <property type="entry name" value="DUF2510"/>
    <property type="match status" value="1"/>
</dbReference>
<accession>A0A7W7SFC9</accession>
<reference evidence="10 11" key="1">
    <citation type="submission" date="2020-08" db="EMBL/GenBank/DDBJ databases">
        <title>Sequencing the genomes of 1000 actinobacteria strains.</title>
        <authorList>
            <person name="Klenk H.-P."/>
        </authorList>
    </citation>
    <scope>NUCLEOTIDE SEQUENCE [LARGE SCALE GENOMIC DNA]</scope>
    <source>
        <strain evidence="10 11">DSM 44786</strain>
    </source>
</reference>
<dbReference type="RefSeq" id="WP_184919130.1">
    <property type="nucleotide sequence ID" value="NZ_JACHJR010000001.1"/>
</dbReference>
<dbReference type="AlphaFoldDB" id="A0A7W7SFC9"/>
<feature type="region of interest" description="Disordered" evidence="6">
    <location>
        <begin position="173"/>
        <end position="197"/>
    </location>
</feature>
<name>A0A7W7SFC9_9ACTN</name>
<dbReference type="InterPro" id="IPR051791">
    <property type="entry name" value="Pra-immunoreactive"/>
</dbReference>
<feature type="compositionally biased region" description="Low complexity" evidence="6">
    <location>
        <begin position="230"/>
        <end position="243"/>
    </location>
</feature>